<evidence type="ECO:0000256" key="6">
    <source>
        <dbReference type="ARBA" id="ARBA00023316"/>
    </source>
</evidence>
<evidence type="ECO:0000313" key="10">
    <source>
        <dbReference type="EMBL" id="MDH5831569.1"/>
    </source>
</evidence>
<evidence type="ECO:0000256" key="7">
    <source>
        <dbReference type="PROSITE-ProRule" id="PRU01373"/>
    </source>
</evidence>
<dbReference type="SUPFAM" id="SSF47090">
    <property type="entry name" value="PGBD-like"/>
    <property type="match status" value="1"/>
</dbReference>
<evidence type="ECO:0000256" key="3">
    <source>
        <dbReference type="ARBA" id="ARBA00022679"/>
    </source>
</evidence>
<comment type="similarity">
    <text evidence="2">Belongs to the YkuD family.</text>
</comment>
<evidence type="ECO:0000256" key="5">
    <source>
        <dbReference type="ARBA" id="ARBA00022984"/>
    </source>
</evidence>
<gene>
    <name evidence="10" type="ORF">QFW80_13685</name>
</gene>
<keyword evidence="8" id="KW-0732">Signal</keyword>
<feature type="domain" description="L,D-TPase catalytic" evidence="9">
    <location>
        <begin position="193"/>
        <end position="326"/>
    </location>
</feature>
<dbReference type="Gene3D" id="1.10.101.10">
    <property type="entry name" value="PGBD-like superfamily/PGBD"/>
    <property type="match status" value="1"/>
</dbReference>
<feature type="signal peptide" evidence="8">
    <location>
        <begin position="1"/>
        <end position="31"/>
    </location>
</feature>
<dbReference type="Gene3D" id="2.40.440.10">
    <property type="entry name" value="L,D-transpeptidase catalytic domain-like"/>
    <property type="match status" value="1"/>
</dbReference>
<dbReference type="PANTHER" id="PTHR30582">
    <property type="entry name" value="L,D-TRANSPEPTIDASE"/>
    <property type="match status" value="1"/>
</dbReference>
<evidence type="ECO:0000256" key="2">
    <source>
        <dbReference type="ARBA" id="ARBA00005992"/>
    </source>
</evidence>
<dbReference type="Pfam" id="PF03734">
    <property type="entry name" value="YkuD"/>
    <property type="match status" value="1"/>
</dbReference>
<dbReference type="EMBL" id="JARXRN010000028">
    <property type="protein sequence ID" value="MDH5831569.1"/>
    <property type="molecule type" value="Genomic_DNA"/>
</dbReference>
<reference evidence="10 11" key="1">
    <citation type="submission" date="2023-04" db="EMBL/GenBank/DDBJ databases">
        <title>Luteimonas sp. M1R5S18.</title>
        <authorList>
            <person name="Sun J.-Q."/>
        </authorList>
    </citation>
    <scope>NUCLEOTIDE SEQUENCE [LARGE SCALE GENOMIC DNA]</scope>
    <source>
        <strain evidence="10 11">M1R5S18</strain>
    </source>
</reference>
<dbReference type="InterPro" id="IPR050979">
    <property type="entry name" value="LD-transpeptidase"/>
</dbReference>
<keyword evidence="3" id="KW-0808">Transferase</keyword>
<dbReference type="CDD" id="cd16913">
    <property type="entry name" value="YkuD_like"/>
    <property type="match status" value="1"/>
</dbReference>
<feature type="active site" description="Proton donor/acceptor" evidence="7">
    <location>
        <position position="286"/>
    </location>
</feature>
<proteinExistence type="inferred from homology"/>
<comment type="caution">
    <text evidence="10">The sequence shown here is derived from an EMBL/GenBank/DDBJ whole genome shotgun (WGS) entry which is preliminary data.</text>
</comment>
<keyword evidence="5 7" id="KW-0573">Peptidoglycan synthesis</keyword>
<keyword evidence="6 7" id="KW-0961">Cell wall biogenesis/degradation</keyword>
<keyword evidence="11" id="KW-1185">Reference proteome</keyword>
<protein>
    <submittedName>
        <fullName evidence="10">L,D-transpeptidase</fullName>
    </submittedName>
</protein>
<dbReference type="Proteomes" id="UP001156831">
    <property type="component" value="Unassembled WGS sequence"/>
</dbReference>
<keyword evidence="4 7" id="KW-0133">Cell shape</keyword>
<evidence type="ECO:0000256" key="4">
    <source>
        <dbReference type="ARBA" id="ARBA00022960"/>
    </source>
</evidence>
<evidence type="ECO:0000256" key="8">
    <source>
        <dbReference type="SAM" id="SignalP"/>
    </source>
</evidence>
<evidence type="ECO:0000259" key="9">
    <source>
        <dbReference type="PROSITE" id="PS52029"/>
    </source>
</evidence>
<dbReference type="InterPro" id="IPR036365">
    <property type="entry name" value="PGBD-like_sf"/>
</dbReference>
<dbReference type="PROSITE" id="PS52029">
    <property type="entry name" value="LD_TPASE"/>
    <property type="match status" value="1"/>
</dbReference>
<feature type="active site" description="Nucleophile" evidence="7">
    <location>
        <position position="302"/>
    </location>
</feature>
<evidence type="ECO:0000256" key="1">
    <source>
        <dbReference type="ARBA" id="ARBA00004752"/>
    </source>
</evidence>
<name>A0ABT6JLQ5_9GAMM</name>
<sequence>MRPDAPRGPAVIRLTHLYALCLALAPLSAAAADGAPLTPEKVNAATGDAPGALLRAQVLLERARFSPGEIDGGAGSNTTRAIAGFQRAHDLEPSGELDEATWKALGEDDAPALVTYALTAEDVAGPFREIPDDTMAKAELESLGFESVEEAVAEKFQASPALIARLNPGKALKAGTELVVPNVAGLPELAPAATVVVDRSDSVLRLQDGEGKVYAQFPASTGSEHDPLPIGEWKINTVATDPTYHYNPELFWDADKSQSKATLPPGPNSPVGTVWIDLSKEHYGIHGTPDPEKVGKAESYGCIRLTNWSARAVAAAVQAGTPAQLQE</sequence>
<dbReference type="InterPro" id="IPR036366">
    <property type="entry name" value="PGBDSf"/>
</dbReference>
<dbReference type="InterPro" id="IPR002477">
    <property type="entry name" value="Peptidoglycan-bd-like"/>
</dbReference>
<comment type="pathway">
    <text evidence="1 7">Cell wall biogenesis; peptidoglycan biosynthesis.</text>
</comment>
<feature type="chain" id="PRO_5045958373" evidence="8">
    <location>
        <begin position="32"/>
        <end position="327"/>
    </location>
</feature>
<evidence type="ECO:0000313" key="11">
    <source>
        <dbReference type="Proteomes" id="UP001156831"/>
    </source>
</evidence>
<dbReference type="InterPro" id="IPR038063">
    <property type="entry name" value="Transpep_catalytic_dom"/>
</dbReference>
<dbReference type="PANTHER" id="PTHR30582:SF30">
    <property type="entry name" value="BLR4375 PROTEIN"/>
    <property type="match status" value="1"/>
</dbReference>
<dbReference type="SUPFAM" id="SSF141523">
    <property type="entry name" value="L,D-transpeptidase catalytic domain-like"/>
    <property type="match status" value="1"/>
</dbReference>
<dbReference type="Pfam" id="PF01471">
    <property type="entry name" value="PG_binding_1"/>
    <property type="match status" value="1"/>
</dbReference>
<dbReference type="InterPro" id="IPR005490">
    <property type="entry name" value="LD_TPept_cat_dom"/>
</dbReference>
<accession>A0ABT6JLQ5</accession>
<organism evidence="10 11">
    <name type="scientific">Luteimonas rhizosphaericola</name>
    <dbReference type="NCBI Taxonomy" id="3042024"/>
    <lineage>
        <taxon>Bacteria</taxon>
        <taxon>Pseudomonadati</taxon>
        <taxon>Pseudomonadota</taxon>
        <taxon>Gammaproteobacteria</taxon>
        <taxon>Lysobacterales</taxon>
        <taxon>Lysobacteraceae</taxon>
        <taxon>Luteimonas</taxon>
    </lineage>
</organism>